<dbReference type="Gene3D" id="3.40.50.300">
    <property type="entry name" value="P-loop containing nucleotide triphosphate hydrolases"/>
    <property type="match status" value="1"/>
</dbReference>
<keyword evidence="9" id="KW-1185">Reference proteome</keyword>
<dbReference type="CDD" id="cd00071">
    <property type="entry name" value="GMPK"/>
    <property type="match status" value="1"/>
</dbReference>
<dbReference type="InterPro" id="IPR008145">
    <property type="entry name" value="GK/Ca_channel_bsu"/>
</dbReference>
<dbReference type="Gene3D" id="3.30.63.10">
    <property type="entry name" value="Guanylate Kinase phosphate binding domain"/>
    <property type="match status" value="1"/>
</dbReference>
<keyword evidence="4" id="KW-0547">Nucleotide-binding</keyword>
<feature type="domain" description="Guanylate kinase-like" evidence="7">
    <location>
        <begin position="7"/>
        <end position="187"/>
    </location>
</feature>
<dbReference type="PANTHER" id="PTHR23117">
    <property type="entry name" value="GUANYLATE KINASE-RELATED"/>
    <property type="match status" value="1"/>
</dbReference>
<dbReference type="SMART" id="SM00072">
    <property type="entry name" value="GuKc"/>
    <property type="match status" value="1"/>
</dbReference>
<keyword evidence="3" id="KW-0808">Transferase</keyword>
<evidence type="ECO:0000259" key="7">
    <source>
        <dbReference type="PROSITE" id="PS50052"/>
    </source>
</evidence>
<dbReference type="Pfam" id="PF00625">
    <property type="entry name" value="Guanylate_kin"/>
    <property type="match status" value="1"/>
</dbReference>
<dbReference type="InterPro" id="IPR017665">
    <property type="entry name" value="Guanylate_kinase"/>
</dbReference>
<dbReference type="Proteomes" id="UP001244341">
    <property type="component" value="Chromosome 7b"/>
</dbReference>
<keyword evidence="5" id="KW-0418">Kinase</keyword>
<sequence>MVPPPQPRVVVISGPSGVGKDAVIKRLQELRPDLYFVVTATSRAMRPGEVEGKDYFFVSKATFESWIASGQLLEHALVYGEYKGIPRQQVDAALSKGSDVVLRIDVQGADTVRRLMPGVVSVFIVAESEAQLVARLVSRKTEPLDKMVTRVKTARDETQHIHKFDYVVVNREGQLDECVAQLAAIIDAEKLRTKQQQG</sequence>
<proteinExistence type="inferred from homology"/>
<dbReference type="EC" id="2.7.4.8" evidence="2"/>
<evidence type="ECO:0000256" key="2">
    <source>
        <dbReference type="ARBA" id="ARBA00012961"/>
    </source>
</evidence>
<dbReference type="SUPFAM" id="SSF52540">
    <property type="entry name" value="P-loop containing nucleoside triphosphate hydrolases"/>
    <property type="match status" value="1"/>
</dbReference>
<reference evidence="8 9" key="1">
    <citation type="submission" date="2023-05" db="EMBL/GenBank/DDBJ databases">
        <title>A 100% complete, gapless, phased diploid assembly of the Scenedesmus obliquus UTEX 3031 genome.</title>
        <authorList>
            <person name="Biondi T.C."/>
            <person name="Hanschen E.R."/>
            <person name="Kwon T."/>
            <person name="Eng W."/>
            <person name="Kruse C.P.S."/>
            <person name="Koehler S.I."/>
            <person name="Kunde Y."/>
            <person name="Gleasner C.D."/>
            <person name="You Mak K.T."/>
            <person name="Polle J."/>
            <person name="Hovde B.T."/>
            <person name="Starkenburg S.R."/>
        </authorList>
    </citation>
    <scope>NUCLEOTIDE SEQUENCE [LARGE SCALE GENOMIC DNA]</scope>
    <source>
        <strain evidence="8 9">DOE0152z</strain>
    </source>
</reference>
<dbReference type="PANTHER" id="PTHR23117:SF13">
    <property type="entry name" value="GUANYLATE KINASE"/>
    <property type="match status" value="1"/>
</dbReference>
<dbReference type="InterPro" id="IPR008144">
    <property type="entry name" value="Guanylate_kin-like_dom"/>
</dbReference>
<evidence type="ECO:0000313" key="9">
    <source>
        <dbReference type="Proteomes" id="UP001244341"/>
    </source>
</evidence>
<evidence type="ECO:0000256" key="6">
    <source>
        <dbReference type="ARBA" id="ARBA00022840"/>
    </source>
</evidence>
<protein>
    <recommendedName>
        <fullName evidence="2">guanylate kinase</fullName>
        <ecNumber evidence="2">2.7.4.8</ecNumber>
    </recommendedName>
</protein>
<evidence type="ECO:0000256" key="5">
    <source>
        <dbReference type="ARBA" id="ARBA00022777"/>
    </source>
</evidence>
<accession>A0ABY8U8V4</accession>
<dbReference type="InterPro" id="IPR027417">
    <property type="entry name" value="P-loop_NTPase"/>
</dbReference>
<name>A0ABY8U8V4_TETOB</name>
<dbReference type="InterPro" id="IPR020590">
    <property type="entry name" value="Guanylate_kinase_CS"/>
</dbReference>
<dbReference type="PROSITE" id="PS50052">
    <property type="entry name" value="GUANYLATE_KINASE_2"/>
    <property type="match status" value="1"/>
</dbReference>
<evidence type="ECO:0000256" key="1">
    <source>
        <dbReference type="ARBA" id="ARBA00005790"/>
    </source>
</evidence>
<organism evidence="8 9">
    <name type="scientific">Tetradesmus obliquus</name>
    <name type="common">Green alga</name>
    <name type="synonym">Acutodesmus obliquus</name>
    <dbReference type="NCBI Taxonomy" id="3088"/>
    <lineage>
        <taxon>Eukaryota</taxon>
        <taxon>Viridiplantae</taxon>
        <taxon>Chlorophyta</taxon>
        <taxon>core chlorophytes</taxon>
        <taxon>Chlorophyceae</taxon>
        <taxon>CS clade</taxon>
        <taxon>Sphaeropleales</taxon>
        <taxon>Scenedesmaceae</taxon>
        <taxon>Tetradesmus</taxon>
    </lineage>
</organism>
<evidence type="ECO:0000313" key="8">
    <source>
        <dbReference type="EMBL" id="WIA16486.1"/>
    </source>
</evidence>
<comment type="similarity">
    <text evidence="1">Belongs to the guanylate kinase family.</text>
</comment>
<evidence type="ECO:0000256" key="4">
    <source>
        <dbReference type="ARBA" id="ARBA00022741"/>
    </source>
</evidence>
<gene>
    <name evidence="8" type="ORF">OEZ85_013167</name>
</gene>
<dbReference type="PROSITE" id="PS00856">
    <property type="entry name" value="GUANYLATE_KINASE_1"/>
    <property type="match status" value="1"/>
</dbReference>
<keyword evidence="6" id="KW-0067">ATP-binding</keyword>
<dbReference type="EMBL" id="CP126214">
    <property type="protein sequence ID" value="WIA16486.1"/>
    <property type="molecule type" value="Genomic_DNA"/>
</dbReference>
<dbReference type="NCBIfam" id="TIGR03263">
    <property type="entry name" value="guanyl_kin"/>
    <property type="match status" value="1"/>
</dbReference>
<evidence type="ECO:0000256" key="3">
    <source>
        <dbReference type="ARBA" id="ARBA00022679"/>
    </source>
</evidence>